<keyword evidence="10 12" id="KW-0704">Schiff base</keyword>
<keyword evidence="7 12" id="KW-0220">Diaminopimelate biosynthesis</keyword>
<dbReference type="SMART" id="SM01130">
    <property type="entry name" value="DHDPS"/>
    <property type="match status" value="1"/>
</dbReference>
<evidence type="ECO:0000256" key="8">
    <source>
        <dbReference type="ARBA" id="ARBA00023154"/>
    </source>
</evidence>
<feature type="active site" description="Proton donor/acceptor" evidence="12">
    <location>
        <position position="134"/>
    </location>
</feature>
<dbReference type="PANTHER" id="PTHR12128:SF66">
    <property type="entry name" value="4-HYDROXY-2-OXOGLUTARATE ALDOLASE, MITOCHONDRIAL"/>
    <property type="match status" value="1"/>
</dbReference>
<evidence type="ECO:0000256" key="12">
    <source>
        <dbReference type="HAMAP-Rule" id="MF_00418"/>
    </source>
</evidence>
<evidence type="ECO:0000256" key="6">
    <source>
        <dbReference type="ARBA" id="ARBA00022605"/>
    </source>
</evidence>
<dbReference type="InterPro" id="IPR020625">
    <property type="entry name" value="Schiff_base-form_aldolases_AS"/>
</dbReference>
<dbReference type="PROSITE" id="PS00666">
    <property type="entry name" value="DHDPS_2"/>
    <property type="match status" value="1"/>
</dbReference>
<feature type="binding site" evidence="12">
    <location>
        <position position="202"/>
    </location>
    <ligand>
        <name>pyruvate</name>
        <dbReference type="ChEBI" id="CHEBI:15361"/>
    </ligand>
</feature>
<feature type="site" description="Part of a proton relay during catalysis" evidence="12">
    <location>
        <position position="108"/>
    </location>
</feature>
<evidence type="ECO:0000256" key="9">
    <source>
        <dbReference type="ARBA" id="ARBA00023239"/>
    </source>
</evidence>
<comment type="caution">
    <text evidence="14">The sequence shown here is derived from an EMBL/GenBank/DDBJ whole genome shotgun (WGS) entry which is preliminary data.</text>
</comment>
<dbReference type="CDD" id="cd00950">
    <property type="entry name" value="DHDPS"/>
    <property type="match status" value="1"/>
</dbReference>
<keyword evidence="5 12" id="KW-0963">Cytoplasm</keyword>
<dbReference type="HAMAP" id="MF_00418">
    <property type="entry name" value="DapA"/>
    <property type="match status" value="1"/>
</dbReference>
<keyword evidence="6 12" id="KW-0028">Amino-acid biosynthesis</keyword>
<sequence length="289" mass="30971">MQDFSGLWIPLVTPFHHGEIDHTALQKLVKRLKADGVKGFVACGSTGEAALMDEHEQDAVLDTICATAGDAPVLMGVSGPRPAMVAARMQDLAKRYPLAGYLLPAPSYIRPSQQGLLGYFQAVADASPLPLVVYDIPYRTGVKIELATLLQLAGHPNIQALKDCGGQMQATQALIEDGRLAVLAGEDHNIFSTLALGGAGAIAASAHLETRRFLQLFAALQAQDLPAARQLWQQLGRIIGLSFAEPNPAPLKAVMARLGWMHDELRAPLHSASPALAEHFLEALKQLQD</sequence>
<dbReference type="Proteomes" id="UP001246372">
    <property type="component" value="Unassembled WGS sequence"/>
</dbReference>
<evidence type="ECO:0000256" key="1">
    <source>
        <dbReference type="ARBA" id="ARBA00003294"/>
    </source>
</evidence>
<protein>
    <recommendedName>
        <fullName evidence="4 12">4-hydroxy-tetrahydrodipicolinate synthase</fullName>
        <shortName evidence="12">HTPA synthase</shortName>
        <ecNumber evidence="4 12">4.3.3.7</ecNumber>
    </recommendedName>
</protein>
<gene>
    <name evidence="12" type="primary">dapA</name>
    <name evidence="14" type="ORF">RQP53_08215</name>
</gene>
<evidence type="ECO:0000313" key="15">
    <source>
        <dbReference type="Proteomes" id="UP001246372"/>
    </source>
</evidence>
<dbReference type="EC" id="4.3.3.7" evidence="4 12"/>
<dbReference type="PRINTS" id="PR00146">
    <property type="entry name" value="DHPICSNTHASE"/>
</dbReference>
<dbReference type="Gene3D" id="3.20.20.70">
    <property type="entry name" value="Aldolase class I"/>
    <property type="match status" value="1"/>
</dbReference>
<proteinExistence type="inferred from homology"/>
<dbReference type="PIRSF" id="PIRSF001365">
    <property type="entry name" value="DHDPS"/>
    <property type="match status" value="1"/>
</dbReference>
<evidence type="ECO:0000313" key="14">
    <source>
        <dbReference type="EMBL" id="MDT8999249.1"/>
    </source>
</evidence>
<keyword evidence="8 12" id="KW-0457">Lysine biosynthesis</keyword>
<feature type="active site" description="Schiff-base intermediate with substrate" evidence="12">
    <location>
        <position position="162"/>
    </location>
</feature>
<dbReference type="GO" id="GO:0008840">
    <property type="term" value="F:4-hydroxy-tetrahydrodipicolinate synthase activity"/>
    <property type="evidence" value="ECO:0007669"/>
    <property type="project" value="UniProtKB-EC"/>
</dbReference>
<dbReference type="InterPro" id="IPR005263">
    <property type="entry name" value="DapA"/>
</dbReference>
<evidence type="ECO:0000256" key="3">
    <source>
        <dbReference type="ARBA" id="ARBA00007592"/>
    </source>
</evidence>
<evidence type="ECO:0000256" key="5">
    <source>
        <dbReference type="ARBA" id="ARBA00022490"/>
    </source>
</evidence>
<comment type="similarity">
    <text evidence="3 12 13">Belongs to the DapA family.</text>
</comment>
<organism evidence="14 15">
    <name type="scientific">Roseateles aquae</name>
    <dbReference type="NCBI Taxonomy" id="3077235"/>
    <lineage>
        <taxon>Bacteria</taxon>
        <taxon>Pseudomonadati</taxon>
        <taxon>Pseudomonadota</taxon>
        <taxon>Betaproteobacteria</taxon>
        <taxon>Burkholderiales</taxon>
        <taxon>Sphaerotilaceae</taxon>
        <taxon>Roseateles</taxon>
    </lineage>
</organism>
<dbReference type="InterPro" id="IPR002220">
    <property type="entry name" value="DapA-like"/>
</dbReference>
<evidence type="ECO:0000256" key="10">
    <source>
        <dbReference type="ARBA" id="ARBA00023270"/>
    </source>
</evidence>
<evidence type="ECO:0000256" key="11">
    <source>
        <dbReference type="ARBA" id="ARBA00047836"/>
    </source>
</evidence>
<keyword evidence="9 12" id="KW-0456">Lyase</keyword>
<evidence type="ECO:0000256" key="13">
    <source>
        <dbReference type="PIRNR" id="PIRNR001365"/>
    </source>
</evidence>
<dbReference type="Pfam" id="PF00701">
    <property type="entry name" value="DHDPS"/>
    <property type="match status" value="1"/>
</dbReference>
<evidence type="ECO:0000256" key="7">
    <source>
        <dbReference type="ARBA" id="ARBA00022915"/>
    </source>
</evidence>
<evidence type="ECO:0000256" key="4">
    <source>
        <dbReference type="ARBA" id="ARBA00012086"/>
    </source>
</evidence>
<evidence type="ECO:0000256" key="2">
    <source>
        <dbReference type="ARBA" id="ARBA00005120"/>
    </source>
</evidence>
<keyword evidence="15" id="KW-1185">Reference proteome</keyword>
<feature type="site" description="Part of a proton relay during catalysis" evidence="12">
    <location>
        <position position="45"/>
    </location>
</feature>
<feature type="binding site" evidence="12">
    <location>
        <position position="46"/>
    </location>
    <ligand>
        <name>pyruvate</name>
        <dbReference type="ChEBI" id="CHEBI:15361"/>
    </ligand>
</feature>
<comment type="function">
    <text evidence="1 12">Catalyzes the condensation of (S)-aspartate-beta-semialdehyde [(S)-ASA] and pyruvate to 4-hydroxy-tetrahydrodipicolinate (HTPA).</text>
</comment>
<comment type="subunit">
    <text evidence="12">Homotetramer; dimer of dimers.</text>
</comment>
<dbReference type="RefSeq" id="WP_315649739.1">
    <property type="nucleotide sequence ID" value="NZ_JAVXZY010000002.1"/>
</dbReference>
<name>A0ABU3P9I8_9BURK</name>
<reference evidence="14" key="1">
    <citation type="submission" date="2023-09" db="EMBL/GenBank/DDBJ databases">
        <title>Paucibacter sp. APW11 Genome sequencing and assembly.</title>
        <authorList>
            <person name="Kim I."/>
        </authorList>
    </citation>
    <scope>NUCLEOTIDE SEQUENCE</scope>
    <source>
        <strain evidence="14">APW11</strain>
    </source>
</reference>
<comment type="caution">
    <text evidence="12">Was originally thought to be a dihydrodipicolinate synthase (DHDPS), catalyzing the condensation of (S)-aspartate-beta-semialdehyde [(S)-ASA] and pyruvate to dihydrodipicolinate (DHDP). However, it was shown in E.coli that the product of the enzymatic reaction is not dihydrodipicolinate but in fact (4S)-4-hydroxy-2,3,4,5-tetrahydro-(2S)-dipicolinic acid (HTPA), and that the consecutive dehydration reaction leading to DHDP is not spontaneous but catalyzed by DapB.</text>
</comment>
<dbReference type="SUPFAM" id="SSF51569">
    <property type="entry name" value="Aldolase"/>
    <property type="match status" value="1"/>
</dbReference>
<comment type="pathway">
    <text evidence="2 12">Amino-acid biosynthesis; L-lysine biosynthesis via DAP pathway; (S)-tetrahydrodipicolinate from L-aspartate: step 3/4.</text>
</comment>
<dbReference type="EMBL" id="JAVXZY010000002">
    <property type="protein sequence ID" value="MDT8999249.1"/>
    <property type="molecule type" value="Genomic_DNA"/>
</dbReference>
<accession>A0ABU3P9I8</accession>
<comment type="subcellular location">
    <subcellularLocation>
        <location evidence="12">Cytoplasm</location>
    </subcellularLocation>
</comment>
<dbReference type="InterPro" id="IPR013785">
    <property type="entry name" value="Aldolase_TIM"/>
</dbReference>
<dbReference type="PANTHER" id="PTHR12128">
    <property type="entry name" value="DIHYDRODIPICOLINATE SYNTHASE"/>
    <property type="match status" value="1"/>
</dbReference>
<comment type="catalytic activity">
    <reaction evidence="11 12">
        <text>L-aspartate 4-semialdehyde + pyruvate = (2S,4S)-4-hydroxy-2,3,4,5-tetrahydrodipicolinate + H2O + H(+)</text>
        <dbReference type="Rhea" id="RHEA:34171"/>
        <dbReference type="ChEBI" id="CHEBI:15361"/>
        <dbReference type="ChEBI" id="CHEBI:15377"/>
        <dbReference type="ChEBI" id="CHEBI:15378"/>
        <dbReference type="ChEBI" id="CHEBI:67139"/>
        <dbReference type="ChEBI" id="CHEBI:537519"/>
        <dbReference type="EC" id="4.3.3.7"/>
    </reaction>
</comment>